<reference evidence="18 19" key="1">
    <citation type="journal article" date="2012" name="New Phytol.">
        <title>Insight into trade-off between wood decay and parasitism from the genome of a fungal forest pathogen.</title>
        <authorList>
            <person name="Olson A."/>
            <person name="Aerts A."/>
            <person name="Asiegbu F."/>
            <person name="Belbahri L."/>
            <person name="Bouzid O."/>
            <person name="Broberg A."/>
            <person name="Canback B."/>
            <person name="Coutinho P.M."/>
            <person name="Cullen D."/>
            <person name="Dalman K."/>
            <person name="Deflorio G."/>
            <person name="van Diepen L.T."/>
            <person name="Dunand C."/>
            <person name="Duplessis S."/>
            <person name="Durling M."/>
            <person name="Gonthier P."/>
            <person name="Grimwood J."/>
            <person name="Fossdal C.G."/>
            <person name="Hansson D."/>
            <person name="Henrissat B."/>
            <person name="Hietala A."/>
            <person name="Himmelstrand K."/>
            <person name="Hoffmeister D."/>
            <person name="Hogberg N."/>
            <person name="James T.Y."/>
            <person name="Karlsson M."/>
            <person name="Kohler A."/>
            <person name="Kues U."/>
            <person name="Lee Y.H."/>
            <person name="Lin Y.C."/>
            <person name="Lind M."/>
            <person name="Lindquist E."/>
            <person name="Lombard V."/>
            <person name="Lucas S."/>
            <person name="Lunden K."/>
            <person name="Morin E."/>
            <person name="Murat C."/>
            <person name="Park J."/>
            <person name="Raffaello T."/>
            <person name="Rouze P."/>
            <person name="Salamov A."/>
            <person name="Schmutz J."/>
            <person name="Solheim H."/>
            <person name="Stahlberg J."/>
            <person name="Velez H."/>
            <person name="de Vries R.P."/>
            <person name="Wiebenga A."/>
            <person name="Woodward S."/>
            <person name="Yakovlev I."/>
            <person name="Garbelotto M."/>
            <person name="Martin F."/>
            <person name="Grigoriev I.V."/>
            <person name="Stenlid J."/>
        </authorList>
    </citation>
    <scope>NUCLEOTIDE SEQUENCE [LARGE SCALE GENOMIC DNA]</scope>
    <source>
        <strain evidence="18 19">TC 32-1</strain>
    </source>
</reference>
<comment type="cofactor">
    <cofactor evidence="2">
        <name>Cu cation</name>
        <dbReference type="ChEBI" id="CHEBI:23378"/>
    </cofactor>
</comment>
<evidence type="ECO:0000259" key="15">
    <source>
        <dbReference type="Pfam" id="PF00394"/>
    </source>
</evidence>
<keyword evidence="7" id="KW-0479">Metal-binding</keyword>
<gene>
    <name evidence="18" type="primary">lcc10</name>
    <name evidence="18" type="ORF">HETIRDRAFT_172039</name>
</gene>
<dbReference type="STRING" id="747525.W4K0R6"/>
<dbReference type="Proteomes" id="UP000030671">
    <property type="component" value="Unassembled WGS sequence"/>
</dbReference>
<feature type="signal peptide" evidence="14">
    <location>
        <begin position="1"/>
        <end position="17"/>
    </location>
</feature>
<comment type="similarity">
    <text evidence="4">Belongs to the multicopper oxidase family.</text>
</comment>
<evidence type="ECO:0000256" key="3">
    <source>
        <dbReference type="ARBA" id="ARBA00004613"/>
    </source>
</evidence>
<dbReference type="InterPro" id="IPR045087">
    <property type="entry name" value="Cu-oxidase_fam"/>
</dbReference>
<dbReference type="CDD" id="cd13856">
    <property type="entry name" value="CuRO_1_Tv-LCC_like"/>
    <property type="match status" value="1"/>
</dbReference>
<keyword evidence="19" id="KW-1185">Reference proteome</keyword>
<evidence type="ECO:0000256" key="5">
    <source>
        <dbReference type="ARBA" id="ARBA00012297"/>
    </source>
</evidence>
<dbReference type="InterPro" id="IPR011706">
    <property type="entry name" value="Cu-oxidase_C"/>
</dbReference>
<dbReference type="GO" id="GO:0052716">
    <property type="term" value="F:hydroquinone:oxygen oxidoreductase activity"/>
    <property type="evidence" value="ECO:0007669"/>
    <property type="project" value="UniProtKB-EC"/>
</dbReference>
<evidence type="ECO:0000256" key="4">
    <source>
        <dbReference type="ARBA" id="ARBA00010609"/>
    </source>
</evidence>
<accession>W4K0R6</accession>
<dbReference type="InterPro" id="IPR033138">
    <property type="entry name" value="Cu_oxidase_CS"/>
</dbReference>
<feature type="domain" description="Plastocyanin-like" evidence="16">
    <location>
        <begin position="388"/>
        <end position="509"/>
    </location>
</feature>
<keyword evidence="9" id="KW-0560">Oxidoreductase</keyword>
<dbReference type="Pfam" id="PF07732">
    <property type="entry name" value="Cu-oxidase_3"/>
    <property type="match status" value="1"/>
</dbReference>
<dbReference type="FunFam" id="2.60.40.420:FF:000112">
    <property type="entry name" value="Laccase B"/>
    <property type="match status" value="1"/>
</dbReference>
<dbReference type="SUPFAM" id="SSF49503">
    <property type="entry name" value="Cupredoxins"/>
    <property type="match status" value="3"/>
</dbReference>
<evidence type="ECO:0000256" key="13">
    <source>
        <dbReference type="ARBA" id="ARBA00023185"/>
    </source>
</evidence>
<keyword evidence="13" id="KW-0439">Lignin degradation</keyword>
<evidence type="ECO:0000259" key="16">
    <source>
        <dbReference type="Pfam" id="PF07731"/>
    </source>
</evidence>
<dbReference type="RefSeq" id="XP_009548010.1">
    <property type="nucleotide sequence ID" value="XM_009549715.1"/>
</dbReference>
<evidence type="ECO:0000256" key="2">
    <source>
        <dbReference type="ARBA" id="ARBA00001935"/>
    </source>
</evidence>
<dbReference type="CDD" id="cd13903">
    <property type="entry name" value="CuRO_3_Tv-LCC_like"/>
    <property type="match status" value="1"/>
</dbReference>
<dbReference type="GO" id="GO:0046274">
    <property type="term" value="P:lignin catabolic process"/>
    <property type="evidence" value="ECO:0007669"/>
    <property type="project" value="UniProtKB-KW"/>
</dbReference>
<dbReference type="Gene3D" id="2.60.40.420">
    <property type="entry name" value="Cupredoxins - blue copper proteins"/>
    <property type="match status" value="3"/>
</dbReference>
<feature type="domain" description="Plastocyanin-like" evidence="17">
    <location>
        <begin position="27"/>
        <end position="147"/>
    </location>
</feature>
<keyword evidence="6" id="KW-0964">Secreted</keyword>
<keyword evidence="12" id="KW-0325">Glycoprotein</keyword>
<dbReference type="FunFam" id="2.60.40.420:FF:000045">
    <property type="entry name" value="Laccase 2"/>
    <property type="match status" value="1"/>
</dbReference>
<keyword evidence="11" id="KW-1015">Disulfide bond</keyword>
<evidence type="ECO:0000259" key="17">
    <source>
        <dbReference type="Pfam" id="PF07732"/>
    </source>
</evidence>
<dbReference type="SMR" id="W4K0R6"/>
<feature type="chain" id="PRO_5004844026" description="laccase" evidence="14">
    <location>
        <begin position="18"/>
        <end position="538"/>
    </location>
</feature>
<evidence type="ECO:0000256" key="6">
    <source>
        <dbReference type="ARBA" id="ARBA00022525"/>
    </source>
</evidence>
<comment type="catalytic activity">
    <reaction evidence="1">
        <text>4 hydroquinone + O2 = 4 benzosemiquinone + 2 H2O</text>
        <dbReference type="Rhea" id="RHEA:11276"/>
        <dbReference type="ChEBI" id="CHEBI:15377"/>
        <dbReference type="ChEBI" id="CHEBI:15379"/>
        <dbReference type="ChEBI" id="CHEBI:17594"/>
        <dbReference type="ChEBI" id="CHEBI:17977"/>
        <dbReference type="EC" id="1.10.3.2"/>
    </reaction>
</comment>
<comment type="subcellular location">
    <subcellularLocation>
        <location evidence="3">Secreted</location>
    </subcellularLocation>
</comment>
<dbReference type="KEGG" id="hir:HETIRDRAFT_172039"/>
<evidence type="ECO:0000256" key="11">
    <source>
        <dbReference type="ARBA" id="ARBA00023157"/>
    </source>
</evidence>
<dbReference type="GO" id="GO:0005507">
    <property type="term" value="F:copper ion binding"/>
    <property type="evidence" value="ECO:0007669"/>
    <property type="project" value="InterPro"/>
</dbReference>
<name>W4K0R6_HETIT</name>
<keyword evidence="8" id="KW-0677">Repeat</keyword>
<dbReference type="PANTHER" id="PTHR11709">
    <property type="entry name" value="MULTI-COPPER OXIDASE"/>
    <property type="match status" value="1"/>
</dbReference>
<evidence type="ECO:0000313" key="19">
    <source>
        <dbReference type="Proteomes" id="UP000030671"/>
    </source>
</evidence>
<dbReference type="Pfam" id="PF00394">
    <property type="entry name" value="Cu-oxidase"/>
    <property type="match status" value="1"/>
</dbReference>
<keyword evidence="10" id="KW-0186">Copper</keyword>
<protein>
    <recommendedName>
        <fullName evidence="5">laccase</fullName>
        <ecNumber evidence="5">1.10.3.2</ecNumber>
    </recommendedName>
</protein>
<dbReference type="OrthoDB" id="2121828at2759"/>
<feature type="domain" description="Plastocyanin-like" evidence="15">
    <location>
        <begin position="159"/>
        <end position="320"/>
    </location>
</feature>
<dbReference type="InterPro" id="IPR011707">
    <property type="entry name" value="Cu-oxidase-like_N"/>
</dbReference>
<organism evidence="18 19">
    <name type="scientific">Heterobasidion irregulare (strain TC 32-1)</name>
    <dbReference type="NCBI Taxonomy" id="747525"/>
    <lineage>
        <taxon>Eukaryota</taxon>
        <taxon>Fungi</taxon>
        <taxon>Dikarya</taxon>
        <taxon>Basidiomycota</taxon>
        <taxon>Agaricomycotina</taxon>
        <taxon>Agaricomycetes</taxon>
        <taxon>Russulales</taxon>
        <taxon>Bondarzewiaceae</taxon>
        <taxon>Heterobasidion</taxon>
        <taxon>Heterobasidion annosum species complex</taxon>
    </lineage>
</organism>
<evidence type="ECO:0000256" key="12">
    <source>
        <dbReference type="ARBA" id="ARBA00023180"/>
    </source>
</evidence>
<dbReference type="GeneID" id="20668384"/>
<evidence type="ECO:0000256" key="10">
    <source>
        <dbReference type="ARBA" id="ARBA00023008"/>
    </source>
</evidence>
<dbReference type="InParanoid" id="W4K0R6"/>
<dbReference type="PROSITE" id="PS00079">
    <property type="entry name" value="MULTICOPPER_OXIDASE1"/>
    <property type="match status" value="1"/>
</dbReference>
<dbReference type="InterPro" id="IPR008972">
    <property type="entry name" value="Cupredoxin"/>
</dbReference>
<keyword evidence="14" id="KW-0732">Signal</keyword>
<proteinExistence type="inferred from homology"/>
<dbReference type="EC" id="1.10.3.2" evidence="5"/>
<evidence type="ECO:0000256" key="14">
    <source>
        <dbReference type="SAM" id="SignalP"/>
    </source>
</evidence>
<evidence type="ECO:0000256" key="8">
    <source>
        <dbReference type="ARBA" id="ARBA00022737"/>
    </source>
</evidence>
<sequence length="538" mass="58149">MWASTLLPLFLISQALASIGPVANLHITNTQLSPDGFTRDTVVAESVYPGPLIVGNMGDNFRINVTDQLSDGNMLKSTSIHWHGLFQHNTNQYDGAAFVNQCPIAPNNSFLYDFSVPGQAGTFWYHSHLATQYCDGLRGPLVIYDTNDPHASLYDIDDESTIITLSDWYHEFAPSAGLVPTSDATLINGLGRYVDGPSSPLAIVNVTSGKRSALLFQEAYTMNTDASSSDRYRFRLISISCDPNFVFSIDGHNLTVIESDGINTQPLVVDSIQIYASQRYSIILEANQTVGNYWIRAQPNLGTTSFDGGLNMAILRYAGAAIADPTTNQTTSVIPLNETNVHHCSIQPLASLTVPGTPQRGGADILINLDVIFNATLLEFTVNNVPFLPPTVPVLLQILSGAQKASDLLPTGSVYGLASNKSVEISIPGGAVGGGHPIHLHGHAFDVIRSAGSTSYNYVNPIRRDTVNIGTTGDNVTIRFQTDNPGPWFLHCHIDWHLEAGFAVVMAEGVTETNTADVVTADWNNLCPIYDALDSSDH</sequence>
<dbReference type="AlphaFoldDB" id="W4K0R6"/>
<dbReference type="eggNOG" id="KOG1263">
    <property type="taxonomic scope" value="Eukaryota"/>
</dbReference>
<evidence type="ECO:0000256" key="9">
    <source>
        <dbReference type="ARBA" id="ARBA00023002"/>
    </source>
</evidence>
<evidence type="ECO:0000256" key="1">
    <source>
        <dbReference type="ARBA" id="ARBA00000349"/>
    </source>
</evidence>
<dbReference type="PANTHER" id="PTHR11709:SF511">
    <property type="entry name" value="LACCASE"/>
    <property type="match status" value="1"/>
</dbReference>
<evidence type="ECO:0000313" key="18">
    <source>
        <dbReference type="EMBL" id="ETW79423.1"/>
    </source>
</evidence>
<dbReference type="EMBL" id="KI925460">
    <property type="protein sequence ID" value="ETW79423.1"/>
    <property type="molecule type" value="Genomic_DNA"/>
</dbReference>
<dbReference type="Pfam" id="PF07731">
    <property type="entry name" value="Cu-oxidase_2"/>
    <property type="match status" value="1"/>
</dbReference>
<dbReference type="InterPro" id="IPR001117">
    <property type="entry name" value="Cu-oxidase_2nd"/>
</dbReference>
<dbReference type="GO" id="GO:0005576">
    <property type="term" value="C:extracellular region"/>
    <property type="evidence" value="ECO:0007669"/>
    <property type="project" value="UniProtKB-SubCell"/>
</dbReference>
<evidence type="ECO:0000256" key="7">
    <source>
        <dbReference type="ARBA" id="ARBA00022723"/>
    </source>
</evidence>